<dbReference type="EMBL" id="BDGU01000116">
    <property type="protein sequence ID" value="GAW02812.1"/>
    <property type="molecule type" value="Genomic_DNA"/>
</dbReference>
<evidence type="ECO:0000313" key="1">
    <source>
        <dbReference type="EMBL" id="GAW02812.1"/>
    </source>
</evidence>
<sequence length="99" mass="11543">MGLPVHYALAFSSLEYLETIHIMVGVLESGKTTLGSEKGQNPNFWSGECDRCMEIMYEDETFKREWVAKKQNDAVKPPMLSTVEWRMNEEDEEDVHWEI</sequence>
<comment type="caution">
    <text evidence="1">The sequence shown here is derived from an EMBL/GenBank/DDBJ whole genome shotgun (WGS) entry which is preliminary data.</text>
</comment>
<reference evidence="1 2" key="1">
    <citation type="submission" date="2016-08" db="EMBL/GenBank/DDBJ databases">
        <authorList>
            <consortium name="Lentinula edodes genome sequencing consortium"/>
            <person name="Sakamoto Y."/>
            <person name="Nakade K."/>
            <person name="Sato S."/>
            <person name="Yoshida Y."/>
            <person name="Miyazaki K."/>
            <person name="Natsume S."/>
            <person name="Konno N."/>
        </authorList>
    </citation>
    <scope>NUCLEOTIDE SEQUENCE [LARGE SCALE GENOMIC DNA]</scope>
    <source>
        <strain evidence="1 2">NBRC 111202</strain>
    </source>
</reference>
<dbReference type="AlphaFoldDB" id="A0A1Q3E6C6"/>
<dbReference type="Proteomes" id="UP000188533">
    <property type="component" value="Unassembled WGS sequence"/>
</dbReference>
<proteinExistence type="predicted"/>
<gene>
    <name evidence="1" type="ORF">LENED_004486</name>
</gene>
<reference evidence="1 2" key="2">
    <citation type="submission" date="2017-02" db="EMBL/GenBank/DDBJ databases">
        <title>A genome survey and senescence transcriptome analysis in Lentinula edodes.</title>
        <authorList>
            <person name="Sakamoto Y."/>
            <person name="Nakade K."/>
            <person name="Sato S."/>
            <person name="Yoshida Y."/>
            <person name="Miyazaki K."/>
            <person name="Natsume S."/>
            <person name="Konno N."/>
        </authorList>
    </citation>
    <scope>NUCLEOTIDE SEQUENCE [LARGE SCALE GENOMIC DNA]</scope>
    <source>
        <strain evidence="1 2">NBRC 111202</strain>
    </source>
</reference>
<evidence type="ECO:0000313" key="2">
    <source>
        <dbReference type="Proteomes" id="UP000188533"/>
    </source>
</evidence>
<keyword evidence="2" id="KW-1185">Reference proteome</keyword>
<protein>
    <submittedName>
        <fullName evidence="1">Protein</fullName>
    </submittedName>
</protein>
<organism evidence="1 2">
    <name type="scientific">Lentinula edodes</name>
    <name type="common">Shiitake mushroom</name>
    <name type="synonym">Lentinus edodes</name>
    <dbReference type="NCBI Taxonomy" id="5353"/>
    <lineage>
        <taxon>Eukaryota</taxon>
        <taxon>Fungi</taxon>
        <taxon>Dikarya</taxon>
        <taxon>Basidiomycota</taxon>
        <taxon>Agaricomycotina</taxon>
        <taxon>Agaricomycetes</taxon>
        <taxon>Agaricomycetidae</taxon>
        <taxon>Agaricales</taxon>
        <taxon>Marasmiineae</taxon>
        <taxon>Omphalotaceae</taxon>
        <taxon>Lentinula</taxon>
    </lineage>
</organism>
<name>A0A1Q3E6C6_LENED</name>
<accession>A0A1Q3E6C6</accession>